<name>A0A955L189_9BACT</name>
<dbReference type="InterPro" id="IPR024997">
    <property type="entry name" value="DUF3892"/>
</dbReference>
<organism evidence="1 2">
    <name type="scientific">Candidatus Dojkabacteria bacterium</name>
    <dbReference type="NCBI Taxonomy" id="2099670"/>
    <lineage>
        <taxon>Bacteria</taxon>
        <taxon>Candidatus Dojkabacteria</taxon>
    </lineage>
</organism>
<dbReference type="Proteomes" id="UP000775877">
    <property type="component" value="Unassembled WGS sequence"/>
</dbReference>
<reference evidence="1" key="1">
    <citation type="submission" date="2020-04" db="EMBL/GenBank/DDBJ databases">
        <authorList>
            <person name="Zhang T."/>
        </authorList>
    </citation>
    <scope>NUCLEOTIDE SEQUENCE</scope>
    <source>
        <strain evidence="1">HKST-UBA13</strain>
    </source>
</reference>
<protein>
    <submittedName>
        <fullName evidence="1">DUF3892 domain-containing protein</fullName>
    </submittedName>
</protein>
<dbReference type="Pfam" id="PF13031">
    <property type="entry name" value="DUF3892"/>
    <property type="match status" value="1"/>
</dbReference>
<evidence type="ECO:0000313" key="1">
    <source>
        <dbReference type="EMBL" id="MCA9380973.1"/>
    </source>
</evidence>
<dbReference type="AlphaFoldDB" id="A0A955L189"/>
<comment type="caution">
    <text evidence="1">The sequence shown here is derived from an EMBL/GenBank/DDBJ whole genome shotgun (WGS) entry which is preliminary data.</text>
</comment>
<accession>A0A955L189</accession>
<reference evidence="1" key="2">
    <citation type="journal article" date="2021" name="Microbiome">
        <title>Successional dynamics and alternative stable states in a saline activated sludge microbial community over 9 years.</title>
        <authorList>
            <person name="Wang Y."/>
            <person name="Ye J."/>
            <person name="Ju F."/>
            <person name="Liu L."/>
            <person name="Boyd J.A."/>
            <person name="Deng Y."/>
            <person name="Parks D.H."/>
            <person name="Jiang X."/>
            <person name="Yin X."/>
            <person name="Woodcroft B.J."/>
            <person name="Tyson G.W."/>
            <person name="Hugenholtz P."/>
            <person name="Polz M.F."/>
            <person name="Zhang T."/>
        </authorList>
    </citation>
    <scope>NUCLEOTIDE SEQUENCE</scope>
    <source>
        <strain evidence="1">HKST-UBA13</strain>
    </source>
</reference>
<proteinExistence type="predicted"/>
<dbReference type="EMBL" id="JAGQLJ010000039">
    <property type="protein sequence ID" value="MCA9380973.1"/>
    <property type="molecule type" value="Genomic_DNA"/>
</dbReference>
<gene>
    <name evidence="1" type="ORF">KC678_01805</name>
</gene>
<evidence type="ECO:0000313" key="2">
    <source>
        <dbReference type="Proteomes" id="UP000775877"/>
    </source>
</evidence>
<sequence length="93" mass="11062">MTRNITNTRKTSYASNESEIEGYKYYLNADTSEYYYADKQKMREFHRAGDKYFSIGQYNKVEAVWKQSINDEWFLQTEPNGTEEDNLLSLDDC</sequence>